<organism evidence="1 2">
    <name type="scientific">Mycolicibacterium bacteremicum</name>
    <name type="common">Mycobacterium bacteremicum</name>
    <dbReference type="NCBI Taxonomy" id="564198"/>
    <lineage>
        <taxon>Bacteria</taxon>
        <taxon>Bacillati</taxon>
        <taxon>Actinomycetota</taxon>
        <taxon>Actinomycetes</taxon>
        <taxon>Mycobacteriales</taxon>
        <taxon>Mycobacteriaceae</taxon>
        <taxon>Mycolicibacterium</taxon>
    </lineage>
</organism>
<dbReference type="AlphaFoldDB" id="A0A1W9YQQ9"/>
<dbReference type="STRING" id="564198.BST17_24785"/>
<keyword evidence="2" id="KW-1185">Reference proteome</keyword>
<gene>
    <name evidence="1" type="ORF">BST17_24785</name>
</gene>
<evidence type="ECO:0000313" key="1">
    <source>
        <dbReference type="EMBL" id="ORA02130.1"/>
    </source>
</evidence>
<reference evidence="1 2" key="1">
    <citation type="submission" date="2017-02" db="EMBL/GenBank/DDBJ databases">
        <title>The new phylogeny of genus Mycobacterium.</title>
        <authorList>
            <person name="Tortoli E."/>
            <person name="Trovato A."/>
            <person name="Cirillo D.M."/>
        </authorList>
    </citation>
    <scope>NUCLEOTIDE SEQUENCE [LARGE SCALE GENOMIC DNA]</scope>
    <source>
        <strain evidence="1 2">DSM 45578</strain>
    </source>
</reference>
<comment type="caution">
    <text evidence="1">The sequence shown here is derived from an EMBL/GenBank/DDBJ whole genome shotgun (WGS) entry which is preliminary data.</text>
</comment>
<sequence length="102" mass="11259">MNAEQISDLNERLEKADLELRILAAKAAYAMEGQRLTGKAEGVRLALSYLREYAPGIVSREHYQTDSTGVSYSVDPTRTMWPRCKCGAVVPDMDAHIAEVSA</sequence>
<evidence type="ECO:0000313" key="2">
    <source>
        <dbReference type="Proteomes" id="UP000192366"/>
    </source>
</evidence>
<name>A0A1W9YQQ9_MYCBA</name>
<accession>A0A1W9YQQ9</accession>
<dbReference type="RefSeq" id="WP_083061558.1">
    <property type="nucleotide sequence ID" value="NZ_JACKVM010000014.1"/>
</dbReference>
<dbReference type="EMBL" id="MVHJ01000033">
    <property type="protein sequence ID" value="ORA02130.1"/>
    <property type="molecule type" value="Genomic_DNA"/>
</dbReference>
<protein>
    <submittedName>
        <fullName evidence="1">Uncharacterized protein</fullName>
    </submittedName>
</protein>
<proteinExistence type="predicted"/>
<dbReference type="Proteomes" id="UP000192366">
    <property type="component" value="Unassembled WGS sequence"/>
</dbReference>